<feature type="compositionally biased region" description="Basic and acidic residues" evidence="7">
    <location>
        <begin position="626"/>
        <end position="645"/>
    </location>
</feature>
<dbReference type="Gene3D" id="2.60.34.10">
    <property type="entry name" value="Substrate Binding Domain Of DNAk, Chain A, domain 1"/>
    <property type="match status" value="1"/>
</dbReference>
<name>A0A8J5X9Z7_DIALT</name>
<keyword evidence="6" id="KW-0143">Chaperone</keyword>
<sequence length="958" mass="100542">MVRAVALLLAIAPAGAVVIGVDFGARFLKVAAIKPGSGIEMVFDEASKRKSSAAVAFNNEDERVLGDDAYNLAPRLPKRTYVYIKTLLGKAPGSPAVAAMSRLGYPYAFELNKTSSSLAIRQDPSTAYLVEELAAFVLSYAKKISEAHVGAVVRDCVLTVPPFWQASERLALMRGAEIAGLNVLSLLHETTAVAFKYGFDKEALFAEKPLNVVFYDLGAAAFKVSVVEFSSAVSKRNKTTGSLTVKGVGWDEELGGVNFDACVADYLVDSFVKAHPKQGKTLRGSERGMAKIRKEAERIKETLSANTEIPVAIEALHEEVDFRMVMKRAEFEQRCDKLWGRFRAPIEAALAQAGLTAQQVDRVEIVGGATRIPRVKQIALDFFQRQQLDMSLNGDEACALGAALYAAKMSTSFRLREFGISDLYPHEVKVKVGGGGQFDAIGADDAADGEGAQAAAKEKVLFKRGSKFPHKKLLTLSREADFSIDASLNGKPMSTLDVSGVGTGLAAVKTARREPAGKPKASVTFALNTDGLLEIAKAEVMIDVVEEYDEWVTVNETAAAAPDGAVPAADADGAGAGAGAGEGEGEGEAKDGEGGAQGKESDEVASADGAQPNDAAEGASTAEGAADAKAEGGDEGKAEGKAEAKKGKKGKEGKKPPVKKEKVTKSAKRVHLVPLKTAVTFTTTPPPISAAAVSDAIARNTQMLAEEERRRVDSEAKNRLEAYLLSTRDRIGDGDGDGDVTQVSTDEQRAELGRELDAAEEWLYDEGRSLDHTAYSARLAALRALGEPIFARLAELEARPAAVASARERIAAALATVGTWAEEKPQISSEETARTLELAANATTWLDAVVAEQEAKAAHDEPAFTSAQVEKKVAQVEKAVRVLGKKPKPKPAKAEQAGADAPGAANATDENATSAGGEAEAADSAAGGGAADGAAAEAADAQAATSGAKNAAEKKDEL</sequence>
<dbReference type="GO" id="GO:0030968">
    <property type="term" value="P:endoplasmic reticulum unfolded protein response"/>
    <property type="evidence" value="ECO:0007669"/>
    <property type="project" value="TreeGrafter"/>
</dbReference>
<dbReference type="GO" id="GO:0034663">
    <property type="term" value="C:endoplasmic reticulum chaperone complex"/>
    <property type="evidence" value="ECO:0007669"/>
    <property type="project" value="TreeGrafter"/>
</dbReference>
<evidence type="ECO:0000256" key="2">
    <source>
        <dbReference type="ARBA" id="ARBA00022729"/>
    </source>
</evidence>
<dbReference type="PANTHER" id="PTHR45639:SF3">
    <property type="entry name" value="HYPOXIA UP-REGULATED PROTEIN 1"/>
    <property type="match status" value="1"/>
</dbReference>
<evidence type="ECO:0000256" key="4">
    <source>
        <dbReference type="ARBA" id="ARBA00022824"/>
    </source>
</evidence>
<dbReference type="AlphaFoldDB" id="A0A8J5X9Z7"/>
<evidence type="ECO:0000313" key="10">
    <source>
        <dbReference type="Proteomes" id="UP000751190"/>
    </source>
</evidence>
<dbReference type="PROSITE" id="PS01036">
    <property type="entry name" value="HSP70_3"/>
    <property type="match status" value="1"/>
</dbReference>
<feature type="region of interest" description="Disordered" evidence="7">
    <location>
        <begin position="882"/>
        <end position="958"/>
    </location>
</feature>
<evidence type="ECO:0000256" key="5">
    <source>
        <dbReference type="ARBA" id="ARBA00022840"/>
    </source>
</evidence>
<dbReference type="Gene3D" id="1.20.1270.10">
    <property type="match status" value="1"/>
</dbReference>
<keyword evidence="4" id="KW-0256">Endoplasmic reticulum</keyword>
<feature type="compositionally biased region" description="Low complexity" evidence="7">
    <location>
        <begin position="894"/>
        <end position="925"/>
    </location>
</feature>
<dbReference type="Gene3D" id="3.30.420.40">
    <property type="match status" value="2"/>
</dbReference>
<gene>
    <name evidence="9" type="ORF">KFE25_001259</name>
</gene>
<feature type="compositionally biased region" description="Low complexity" evidence="7">
    <location>
        <begin position="563"/>
        <end position="573"/>
    </location>
</feature>
<evidence type="ECO:0000256" key="1">
    <source>
        <dbReference type="ARBA" id="ARBA00004319"/>
    </source>
</evidence>
<dbReference type="SUPFAM" id="SSF100934">
    <property type="entry name" value="Heat shock protein 70kD (HSP70), C-terminal subdomain"/>
    <property type="match status" value="1"/>
</dbReference>
<evidence type="ECO:0000256" key="8">
    <source>
        <dbReference type="SAM" id="SignalP"/>
    </source>
</evidence>
<dbReference type="EMBL" id="JAGTXO010000024">
    <property type="protein sequence ID" value="KAG8461641.1"/>
    <property type="molecule type" value="Genomic_DNA"/>
</dbReference>
<dbReference type="InterPro" id="IPR013126">
    <property type="entry name" value="Hsp_70_fam"/>
</dbReference>
<dbReference type="OMA" id="VNQQAHI"/>
<dbReference type="Proteomes" id="UP000751190">
    <property type="component" value="Unassembled WGS sequence"/>
</dbReference>
<dbReference type="CDD" id="cd10230">
    <property type="entry name" value="ASKHA_NBD_HSP70_HYOU1"/>
    <property type="match status" value="1"/>
</dbReference>
<feature type="compositionally biased region" description="Basic and acidic residues" evidence="7">
    <location>
        <begin position="653"/>
        <end position="664"/>
    </location>
</feature>
<accession>A0A8J5X9Z7</accession>
<protein>
    <submittedName>
        <fullName evidence="9">Uncharacterized protein</fullName>
    </submittedName>
</protein>
<dbReference type="SUPFAM" id="SSF53067">
    <property type="entry name" value="Actin-like ATPase domain"/>
    <property type="match status" value="2"/>
</dbReference>
<keyword evidence="5" id="KW-0067">ATP-binding</keyword>
<feature type="compositionally biased region" description="Low complexity" evidence="7">
    <location>
        <begin position="932"/>
        <end position="948"/>
    </location>
</feature>
<keyword evidence="10" id="KW-1185">Reference proteome</keyword>
<dbReference type="OrthoDB" id="10262720at2759"/>
<dbReference type="PRINTS" id="PR00301">
    <property type="entry name" value="HEATSHOCK70"/>
</dbReference>
<dbReference type="Pfam" id="PF00012">
    <property type="entry name" value="HSP70"/>
    <property type="match status" value="1"/>
</dbReference>
<evidence type="ECO:0000256" key="7">
    <source>
        <dbReference type="SAM" id="MobiDB-lite"/>
    </source>
</evidence>
<dbReference type="Gene3D" id="3.30.30.30">
    <property type="match status" value="1"/>
</dbReference>
<dbReference type="InterPro" id="IPR029048">
    <property type="entry name" value="HSP70_C_sf"/>
</dbReference>
<feature type="chain" id="PRO_5035224987" evidence="8">
    <location>
        <begin position="17"/>
        <end position="958"/>
    </location>
</feature>
<dbReference type="GO" id="GO:0005524">
    <property type="term" value="F:ATP binding"/>
    <property type="evidence" value="ECO:0007669"/>
    <property type="project" value="UniProtKB-KW"/>
</dbReference>
<evidence type="ECO:0000256" key="3">
    <source>
        <dbReference type="ARBA" id="ARBA00022741"/>
    </source>
</evidence>
<keyword evidence="2 8" id="KW-0732">Signal</keyword>
<keyword evidence="3" id="KW-0547">Nucleotide-binding</keyword>
<dbReference type="FunFam" id="3.90.640.10:FF:000004">
    <property type="entry name" value="Heat shock 70 kDa protein 4"/>
    <property type="match status" value="1"/>
</dbReference>
<reference evidence="9" key="1">
    <citation type="submission" date="2021-05" db="EMBL/GenBank/DDBJ databases">
        <title>The genome of the haptophyte Pavlova lutheri (Diacronema luteri, Pavlovales) - a model for lipid biosynthesis in eukaryotic algae.</title>
        <authorList>
            <person name="Hulatt C.J."/>
            <person name="Posewitz M.C."/>
        </authorList>
    </citation>
    <scope>NUCLEOTIDE SEQUENCE</scope>
    <source>
        <strain evidence="9">NIVA-4/92</strain>
    </source>
</reference>
<comment type="subcellular location">
    <subcellularLocation>
        <location evidence="1">Endoplasmic reticulum lumen</location>
    </subcellularLocation>
</comment>
<dbReference type="InterPro" id="IPR043129">
    <property type="entry name" value="ATPase_NBD"/>
</dbReference>
<comment type="caution">
    <text evidence="9">The sequence shown here is derived from an EMBL/GenBank/DDBJ whole genome shotgun (WGS) entry which is preliminary data.</text>
</comment>
<feature type="compositionally biased region" description="Low complexity" evidence="7">
    <location>
        <begin position="615"/>
        <end position="625"/>
    </location>
</feature>
<dbReference type="Gene3D" id="3.90.640.10">
    <property type="entry name" value="Actin, Chain A, domain 4"/>
    <property type="match status" value="1"/>
</dbReference>
<feature type="region of interest" description="Disordered" evidence="7">
    <location>
        <begin position="563"/>
        <end position="667"/>
    </location>
</feature>
<feature type="signal peptide" evidence="8">
    <location>
        <begin position="1"/>
        <end position="16"/>
    </location>
</feature>
<dbReference type="PANTHER" id="PTHR45639">
    <property type="entry name" value="HSC70CB, ISOFORM G-RELATED"/>
    <property type="match status" value="1"/>
</dbReference>
<evidence type="ECO:0000313" key="9">
    <source>
        <dbReference type="EMBL" id="KAG8461641.1"/>
    </source>
</evidence>
<dbReference type="GO" id="GO:0005788">
    <property type="term" value="C:endoplasmic reticulum lumen"/>
    <property type="evidence" value="ECO:0007669"/>
    <property type="project" value="UniProtKB-SubCell"/>
</dbReference>
<organism evidence="9 10">
    <name type="scientific">Diacronema lutheri</name>
    <name type="common">Unicellular marine alga</name>
    <name type="synonym">Monochrysis lutheri</name>
    <dbReference type="NCBI Taxonomy" id="2081491"/>
    <lineage>
        <taxon>Eukaryota</taxon>
        <taxon>Haptista</taxon>
        <taxon>Haptophyta</taxon>
        <taxon>Pavlovophyceae</taxon>
        <taxon>Pavlovales</taxon>
        <taxon>Pavlovaceae</taxon>
        <taxon>Diacronema</taxon>
    </lineage>
</organism>
<dbReference type="InterPro" id="IPR029047">
    <property type="entry name" value="HSP70_peptide-bd_sf"/>
</dbReference>
<dbReference type="GO" id="GO:0140662">
    <property type="term" value="F:ATP-dependent protein folding chaperone"/>
    <property type="evidence" value="ECO:0007669"/>
    <property type="project" value="InterPro"/>
</dbReference>
<proteinExistence type="predicted"/>
<dbReference type="InterPro" id="IPR018181">
    <property type="entry name" value="Heat_shock_70_CS"/>
</dbReference>
<evidence type="ECO:0000256" key="6">
    <source>
        <dbReference type="ARBA" id="ARBA00023186"/>
    </source>
</evidence>